<dbReference type="KEGG" id="zpr:ZPR_2229"/>
<keyword evidence="11" id="KW-1185">Reference proteome</keyword>
<evidence type="ECO:0000256" key="9">
    <source>
        <dbReference type="SAM" id="SignalP"/>
    </source>
</evidence>
<evidence type="ECO:0000256" key="5">
    <source>
        <dbReference type="ARBA" id="ARBA00022692"/>
    </source>
</evidence>
<evidence type="ECO:0000256" key="8">
    <source>
        <dbReference type="SAM" id="Coils"/>
    </source>
</evidence>
<feature type="chain" id="PRO_5003068874" evidence="9">
    <location>
        <begin position="33"/>
        <end position="460"/>
    </location>
</feature>
<dbReference type="Pfam" id="PF02321">
    <property type="entry name" value="OEP"/>
    <property type="match status" value="2"/>
</dbReference>
<comment type="similarity">
    <text evidence="2">Belongs to the outer membrane factor (OMF) (TC 1.B.17) family.</text>
</comment>
<dbReference type="HOGENOM" id="CLU_044987_0_0_10"/>
<evidence type="ECO:0000256" key="1">
    <source>
        <dbReference type="ARBA" id="ARBA00004442"/>
    </source>
</evidence>
<dbReference type="AlphaFoldDB" id="D5BBV4"/>
<dbReference type="EMBL" id="CP001650">
    <property type="protein sequence ID" value="ADF52553.1"/>
    <property type="molecule type" value="Genomic_DNA"/>
</dbReference>
<dbReference type="GO" id="GO:0015562">
    <property type="term" value="F:efflux transmembrane transporter activity"/>
    <property type="evidence" value="ECO:0007669"/>
    <property type="project" value="InterPro"/>
</dbReference>
<keyword evidence="8" id="KW-0175">Coiled coil</keyword>
<evidence type="ECO:0000256" key="2">
    <source>
        <dbReference type="ARBA" id="ARBA00007613"/>
    </source>
</evidence>
<dbReference type="GO" id="GO:0009279">
    <property type="term" value="C:cell outer membrane"/>
    <property type="evidence" value="ECO:0007669"/>
    <property type="project" value="UniProtKB-SubCell"/>
</dbReference>
<evidence type="ECO:0000313" key="10">
    <source>
        <dbReference type="EMBL" id="ADF52553.1"/>
    </source>
</evidence>
<accession>D5BBV4</accession>
<comment type="subcellular location">
    <subcellularLocation>
        <location evidence="1">Cell outer membrane</location>
    </subcellularLocation>
</comment>
<organism evidence="10 11">
    <name type="scientific">Zunongwangia profunda (strain DSM 18752 / CCTCC AB 206139 / SM-A87)</name>
    <name type="common">Wangia profunda</name>
    <dbReference type="NCBI Taxonomy" id="655815"/>
    <lineage>
        <taxon>Bacteria</taxon>
        <taxon>Pseudomonadati</taxon>
        <taxon>Bacteroidota</taxon>
        <taxon>Flavobacteriia</taxon>
        <taxon>Flavobacteriales</taxon>
        <taxon>Flavobacteriaceae</taxon>
        <taxon>Zunongwangia</taxon>
    </lineage>
</organism>
<evidence type="ECO:0000313" key="11">
    <source>
        <dbReference type="Proteomes" id="UP000001654"/>
    </source>
</evidence>
<evidence type="ECO:0000256" key="4">
    <source>
        <dbReference type="ARBA" id="ARBA00022452"/>
    </source>
</evidence>
<feature type="signal peptide" evidence="9">
    <location>
        <begin position="1"/>
        <end position="32"/>
    </location>
</feature>
<proteinExistence type="inferred from homology"/>
<keyword evidence="7" id="KW-0998">Cell outer membrane</keyword>
<dbReference type="PANTHER" id="PTHR30026">
    <property type="entry name" value="OUTER MEMBRANE PROTEIN TOLC"/>
    <property type="match status" value="1"/>
</dbReference>
<sequence length="460" mass="52746">MIFIYHFKKYSIMKYGMLIMGCFLLSYSLTCAQTSENIPLSKLYQEAATYPGLQAEVSSIKSADYDYRLAKQEILPELNLQAQHTFGTFEGAAGAFVPLPGFFNVSGEGINGNTAVNTMASATLKWDFLRFGKYRDQIDLAQINQEQAQTGFDIKVLELRHQITKAYFGWIHGKAMQDWAKREAERNKSLVKLSSSLVQSGLAAAADSLIASTRLKQAIAQQKKWEGQNNRFKNQLLEYTGKAVNIENIPKSFFSIREVEINDSARNHPLLTEKKYQDEALKVREKIVDHQVLPDIFLLAGGLLRGIGYGDNSRAFQDSYELPISNYLVGVGLTWNLSQWYSKGLKTRKVQQEQKRVSLEKEAVKRFITEQQNSLQFHIEKSKEEIQEAEGAYRSASESYRLFKVRYESGLINLTTLLQIQQSLQFTEKARIQAYYDYWQYWNNYAYTQADFSMLTTIFN</sequence>
<name>D5BBV4_ZUNPS</name>
<protein>
    <submittedName>
        <fullName evidence="10">Outer membrane protein</fullName>
    </submittedName>
</protein>
<keyword evidence="4" id="KW-1134">Transmembrane beta strand</keyword>
<dbReference type="eggNOG" id="COG1538">
    <property type="taxonomic scope" value="Bacteria"/>
</dbReference>
<keyword evidence="3" id="KW-0813">Transport</keyword>
<reference evidence="10 11" key="1">
    <citation type="journal article" date="2010" name="BMC Genomics">
        <title>The complete genome of Zunongwangia profunda SM-A87 reveals its adaptation to the deep-sea environment and ecological role in sedimentary organic nitrogen degradation.</title>
        <authorList>
            <person name="Qin Q.L."/>
            <person name="Zhang X.Y."/>
            <person name="Wang X.M."/>
            <person name="Liu G.M."/>
            <person name="Chen X.L."/>
            <person name="Xie B.B."/>
            <person name="Dang H.Y."/>
            <person name="Zhou B.C."/>
            <person name="Yu J."/>
            <person name="Zhang Y.Z."/>
        </authorList>
    </citation>
    <scope>NUCLEOTIDE SEQUENCE [LARGE SCALE GENOMIC DNA]</scope>
    <source>
        <strain evidence="11">DSM 18752 / CCTCC AB 206139 / SM-A87</strain>
    </source>
</reference>
<dbReference type="SUPFAM" id="SSF56954">
    <property type="entry name" value="Outer membrane efflux proteins (OEP)"/>
    <property type="match status" value="1"/>
</dbReference>
<dbReference type="GO" id="GO:0015288">
    <property type="term" value="F:porin activity"/>
    <property type="evidence" value="ECO:0007669"/>
    <property type="project" value="TreeGrafter"/>
</dbReference>
<dbReference type="Proteomes" id="UP000001654">
    <property type="component" value="Chromosome"/>
</dbReference>
<keyword evidence="5" id="KW-0812">Transmembrane</keyword>
<dbReference type="GO" id="GO:1990281">
    <property type="term" value="C:efflux pump complex"/>
    <property type="evidence" value="ECO:0007669"/>
    <property type="project" value="TreeGrafter"/>
</dbReference>
<evidence type="ECO:0000256" key="6">
    <source>
        <dbReference type="ARBA" id="ARBA00023136"/>
    </source>
</evidence>
<keyword evidence="9" id="KW-0732">Signal</keyword>
<feature type="coiled-coil region" evidence="8">
    <location>
        <begin position="342"/>
        <end position="399"/>
    </location>
</feature>
<keyword evidence="6" id="KW-0472">Membrane</keyword>
<dbReference type="Gene3D" id="1.20.1600.10">
    <property type="entry name" value="Outer membrane efflux proteins (OEP)"/>
    <property type="match status" value="1"/>
</dbReference>
<evidence type="ECO:0000256" key="7">
    <source>
        <dbReference type="ARBA" id="ARBA00023237"/>
    </source>
</evidence>
<dbReference type="PANTHER" id="PTHR30026:SF20">
    <property type="entry name" value="OUTER MEMBRANE PROTEIN TOLC"/>
    <property type="match status" value="1"/>
</dbReference>
<dbReference type="InterPro" id="IPR051906">
    <property type="entry name" value="TolC-like"/>
</dbReference>
<gene>
    <name evidence="10" type="ordered locus">ZPR_2229</name>
</gene>
<evidence type="ECO:0000256" key="3">
    <source>
        <dbReference type="ARBA" id="ARBA00022448"/>
    </source>
</evidence>
<dbReference type="InterPro" id="IPR003423">
    <property type="entry name" value="OMP_efflux"/>
</dbReference>
<dbReference type="STRING" id="655815.ZPR_2229"/>